<accession>A0ABP2T5Q2</accession>
<proteinExistence type="predicted"/>
<keyword evidence="2" id="KW-1185">Reference proteome</keyword>
<gene>
    <name evidence="1" type="ORF">LEP1GSC035_0650</name>
</gene>
<sequence length="47" mass="5370">MNLKSLLRYACQNIGSTQCYGQWNSISICKNMPFNPQFGAVRRVFPS</sequence>
<organism evidence="1 2">
    <name type="scientific">Leptospira noguchii str. 2007001578</name>
    <dbReference type="NCBI Taxonomy" id="1049974"/>
    <lineage>
        <taxon>Bacteria</taxon>
        <taxon>Pseudomonadati</taxon>
        <taxon>Spirochaetota</taxon>
        <taxon>Spirochaetia</taxon>
        <taxon>Leptospirales</taxon>
        <taxon>Leptospiraceae</taxon>
        <taxon>Leptospira</taxon>
    </lineage>
</organism>
<dbReference type="Proteomes" id="UP000012099">
    <property type="component" value="Unassembled WGS sequence"/>
</dbReference>
<dbReference type="EMBL" id="AHMH02000159">
    <property type="protein sequence ID" value="EMM98327.1"/>
    <property type="molecule type" value="Genomic_DNA"/>
</dbReference>
<evidence type="ECO:0000313" key="1">
    <source>
        <dbReference type="EMBL" id="EMM98327.1"/>
    </source>
</evidence>
<reference evidence="1 2" key="1">
    <citation type="submission" date="2013-01" db="EMBL/GenBank/DDBJ databases">
        <authorList>
            <person name="Harkins D.M."/>
            <person name="Durkin A.S."/>
            <person name="Brinkac L.M."/>
            <person name="Haft D.H."/>
            <person name="Selengut J.D."/>
            <person name="Sanka R."/>
            <person name="DePew J."/>
            <person name="Purushe J."/>
            <person name="Whelen A.C."/>
            <person name="Vinetz J.M."/>
            <person name="Sutton G.G."/>
            <person name="Nierman W.C."/>
            <person name="Fouts D.E."/>
        </authorList>
    </citation>
    <scope>NUCLEOTIDE SEQUENCE [LARGE SCALE GENOMIC DNA]</scope>
    <source>
        <strain evidence="1 2">2007001578</strain>
    </source>
</reference>
<evidence type="ECO:0008006" key="3">
    <source>
        <dbReference type="Google" id="ProtNLM"/>
    </source>
</evidence>
<comment type="caution">
    <text evidence="1">The sequence shown here is derived from an EMBL/GenBank/DDBJ whole genome shotgun (WGS) entry which is preliminary data.</text>
</comment>
<protein>
    <recommendedName>
        <fullName evidence="3">Lipoprotein</fullName>
    </recommendedName>
</protein>
<name>A0ABP2T5Q2_9LEPT</name>
<evidence type="ECO:0000313" key="2">
    <source>
        <dbReference type="Proteomes" id="UP000012099"/>
    </source>
</evidence>